<evidence type="ECO:0000256" key="3">
    <source>
        <dbReference type="ARBA" id="ARBA00023155"/>
    </source>
</evidence>
<feature type="DNA-binding region" description="Homeobox" evidence="5">
    <location>
        <begin position="282"/>
        <end position="341"/>
    </location>
</feature>
<sequence>MQSVTTGVPAGGFVARDRTPPRISGSNAAAAAAVSIDVRHDPYQRDSANHRHERYDHDKGLGREDAYPVALPAAALPFAEPLAAASGTYPFQDGHSGGQYFTADGTDARFCEVGEHVSGASHVEGGDAVRSFHGAGATRDNCEFAESTSQSPALKFEDAAEKYNEEQPAVRPKGRRFSRAEVDLLNDVFRRNENPDIELRGQLAELLGNGVTPRIVYVWFQNRRQKKRREEVMCSIEQDLSLHSVGDKKPKRGRPRKNLVQRVPHNALSEADDCAEQTPKSTTPKRRRFVPDQLAALNEAFAENPRPDAATRQQLSQSLRVPLHSVDVWFQNQRQRARRQTLPGNTPTAGRASAGGLAEGSATADGQVLNQSGLSDSALATGNDRKLQNIEHANFEPPTGGLAQVMYYPSKAGCEARRLEKEGGPPSDSNSEASNMAVSLSVRLRRRMTEEDLDTLNSVFVQTQNPDSVMRYELAKKLGATPKQIRSWFQNQKQKLRRGETVAGMTLAAGRGGSGEMGEGSSDDASEDVGLHLVRPADSNGYVGLPTLPSPVHSLRAEAEGFLFPAVVTIEGSHVAVLEI</sequence>
<organism evidence="9 10">
    <name type="scientific">Olpidium bornovanus</name>
    <dbReference type="NCBI Taxonomy" id="278681"/>
    <lineage>
        <taxon>Eukaryota</taxon>
        <taxon>Fungi</taxon>
        <taxon>Fungi incertae sedis</taxon>
        <taxon>Olpidiomycota</taxon>
        <taxon>Olpidiomycotina</taxon>
        <taxon>Olpidiomycetes</taxon>
        <taxon>Olpidiales</taxon>
        <taxon>Olpidiaceae</taxon>
        <taxon>Olpidium</taxon>
    </lineage>
</organism>
<dbReference type="EMBL" id="JAEFCI010008913">
    <property type="protein sequence ID" value="KAG5458146.1"/>
    <property type="molecule type" value="Genomic_DNA"/>
</dbReference>
<evidence type="ECO:0000256" key="2">
    <source>
        <dbReference type="ARBA" id="ARBA00023125"/>
    </source>
</evidence>
<dbReference type="InterPro" id="IPR009057">
    <property type="entry name" value="Homeodomain-like_sf"/>
</dbReference>
<proteinExistence type="predicted"/>
<accession>A0A8H7ZRN5</accession>
<feature type="domain" description="Homeobox" evidence="8">
    <location>
        <begin position="439"/>
        <end position="499"/>
    </location>
</feature>
<feature type="domain" description="Homeobox" evidence="8">
    <location>
        <begin position="168"/>
        <end position="230"/>
    </location>
</feature>
<evidence type="ECO:0000313" key="9">
    <source>
        <dbReference type="EMBL" id="KAG5458146.1"/>
    </source>
</evidence>
<keyword evidence="3 5" id="KW-0371">Homeobox</keyword>
<feature type="domain" description="Homeobox" evidence="8">
    <location>
        <begin position="280"/>
        <end position="340"/>
    </location>
</feature>
<evidence type="ECO:0000256" key="7">
    <source>
        <dbReference type="SAM" id="MobiDB-lite"/>
    </source>
</evidence>
<evidence type="ECO:0000259" key="8">
    <source>
        <dbReference type="PROSITE" id="PS50071"/>
    </source>
</evidence>
<dbReference type="InterPro" id="IPR051000">
    <property type="entry name" value="Homeobox_DNA-bind_prot"/>
</dbReference>
<feature type="compositionally biased region" description="Basic residues" evidence="7">
    <location>
        <begin position="249"/>
        <end position="259"/>
    </location>
</feature>
<evidence type="ECO:0000256" key="4">
    <source>
        <dbReference type="ARBA" id="ARBA00023242"/>
    </source>
</evidence>
<dbReference type="GO" id="GO:0000978">
    <property type="term" value="F:RNA polymerase II cis-regulatory region sequence-specific DNA binding"/>
    <property type="evidence" value="ECO:0007669"/>
    <property type="project" value="TreeGrafter"/>
</dbReference>
<protein>
    <recommendedName>
        <fullName evidence="8">Homeobox domain-containing protein</fullName>
    </recommendedName>
</protein>
<dbReference type="AlphaFoldDB" id="A0A8H7ZRN5"/>
<dbReference type="CDD" id="cd00086">
    <property type="entry name" value="homeodomain"/>
    <property type="match status" value="3"/>
</dbReference>
<feature type="DNA-binding region" description="Homeobox" evidence="5">
    <location>
        <begin position="170"/>
        <end position="231"/>
    </location>
</feature>
<dbReference type="GO" id="GO:0030154">
    <property type="term" value="P:cell differentiation"/>
    <property type="evidence" value="ECO:0007669"/>
    <property type="project" value="TreeGrafter"/>
</dbReference>
<evidence type="ECO:0000256" key="6">
    <source>
        <dbReference type="RuleBase" id="RU000682"/>
    </source>
</evidence>
<dbReference type="PROSITE" id="PS50071">
    <property type="entry name" value="HOMEOBOX_2"/>
    <property type="match status" value="3"/>
</dbReference>
<dbReference type="OrthoDB" id="6159439at2759"/>
<gene>
    <name evidence="9" type="ORF">BJ554DRAFT_1692</name>
</gene>
<comment type="subcellular location">
    <subcellularLocation>
        <location evidence="1 5 6">Nucleus</location>
    </subcellularLocation>
</comment>
<feature type="region of interest" description="Disordered" evidence="7">
    <location>
        <begin position="334"/>
        <end position="363"/>
    </location>
</feature>
<dbReference type="Proteomes" id="UP000673691">
    <property type="component" value="Unassembled WGS sequence"/>
</dbReference>
<dbReference type="SMART" id="SM00389">
    <property type="entry name" value="HOX"/>
    <property type="match status" value="3"/>
</dbReference>
<dbReference type="InterPro" id="IPR001356">
    <property type="entry name" value="HD"/>
</dbReference>
<dbReference type="GO" id="GO:0005634">
    <property type="term" value="C:nucleus"/>
    <property type="evidence" value="ECO:0007669"/>
    <property type="project" value="UniProtKB-SubCell"/>
</dbReference>
<dbReference type="GO" id="GO:0006357">
    <property type="term" value="P:regulation of transcription by RNA polymerase II"/>
    <property type="evidence" value="ECO:0007669"/>
    <property type="project" value="TreeGrafter"/>
</dbReference>
<reference evidence="9 10" key="1">
    <citation type="journal article" name="Sci. Rep.">
        <title>Genome-scale phylogenetic analyses confirm Olpidium as the closest living zoosporic fungus to the non-flagellated, terrestrial fungi.</title>
        <authorList>
            <person name="Chang Y."/>
            <person name="Rochon D."/>
            <person name="Sekimoto S."/>
            <person name="Wang Y."/>
            <person name="Chovatia M."/>
            <person name="Sandor L."/>
            <person name="Salamov A."/>
            <person name="Grigoriev I.V."/>
            <person name="Stajich J.E."/>
            <person name="Spatafora J.W."/>
        </authorList>
    </citation>
    <scope>NUCLEOTIDE SEQUENCE [LARGE SCALE GENOMIC DNA]</scope>
    <source>
        <strain evidence="9">S191</strain>
    </source>
</reference>
<dbReference type="PANTHER" id="PTHR24324">
    <property type="entry name" value="HOMEOBOX PROTEIN HHEX"/>
    <property type="match status" value="1"/>
</dbReference>
<evidence type="ECO:0000313" key="10">
    <source>
        <dbReference type="Proteomes" id="UP000673691"/>
    </source>
</evidence>
<dbReference type="SUPFAM" id="SSF46689">
    <property type="entry name" value="Homeodomain-like"/>
    <property type="match status" value="3"/>
</dbReference>
<feature type="DNA-binding region" description="Homeobox" evidence="5">
    <location>
        <begin position="441"/>
        <end position="500"/>
    </location>
</feature>
<evidence type="ECO:0000256" key="5">
    <source>
        <dbReference type="PROSITE-ProRule" id="PRU00108"/>
    </source>
</evidence>
<evidence type="ECO:0000256" key="1">
    <source>
        <dbReference type="ARBA" id="ARBA00004123"/>
    </source>
</evidence>
<dbReference type="Pfam" id="PF00046">
    <property type="entry name" value="Homeodomain"/>
    <property type="match status" value="3"/>
</dbReference>
<keyword evidence="2 5" id="KW-0238">DNA-binding</keyword>
<dbReference type="PANTHER" id="PTHR24324:SF5">
    <property type="entry name" value="HEMATOPOIETICALLY-EXPRESSED HOMEOBOX PROTEIN HHEX"/>
    <property type="match status" value="1"/>
</dbReference>
<keyword evidence="10" id="KW-1185">Reference proteome</keyword>
<dbReference type="Gene3D" id="1.10.10.60">
    <property type="entry name" value="Homeodomain-like"/>
    <property type="match status" value="3"/>
</dbReference>
<feature type="region of interest" description="Disordered" evidence="7">
    <location>
        <begin position="1"/>
        <end position="24"/>
    </location>
</feature>
<name>A0A8H7ZRN5_9FUNG</name>
<comment type="caution">
    <text evidence="9">The sequence shown here is derived from an EMBL/GenBank/DDBJ whole genome shotgun (WGS) entry which is preliminary data.</text>
</comment>
<feature type="region of interest" description="Disordered" evidence="7">
    <location>
        <begin position="245"/>
        <end position="288"/>
    </location>
</feature>
<keyword evidence="4 5" id="KW-0539">Nucleus</keyword>